<dbReference type="EnsemblMetazoa" id="LLOJ000847-RA">
    <property type="protein sequence ID" value="LLOJ000847-PA"/>
    <property type="gene ID" value="LLOJ000847"/>
</dbReference>
<accession>A0A1B0CA75</accession>
<name>A0A1B0CA75_LUTLO</name>
<feature type="region of interest" description="Disordered" evidence="1">
    <location>
        <begin position="39"/>
        <end position="62"/>
    </location>
</feature>
<evidence type="ECO:0000313" key="3">
    <source>
        <dbReference type="Proteomes" id="UP000092461"/>
    </source>
</evidence>
<protein>
    <submittedName>
        <fullName evidence="2">Uncharacterized protein</fullName>
    </submittedName>
</protein>
<keyword evidence="3" id="KW-1185">Reference proteome</keyword>
<organism evidence="2 3">
    <name type="scientific">Lutzomyia longipalpis</name>
    <name type="common">Sand fly</name>
    <dbReference type="NCBI Taxonomy" id="7200"/>
    <lineage>
        <taxon>Eukaryota</taxon>
        <taxon>Metazoa</taxon>
        <taxon>Ecdysozoa</taxon>
        <taxon>Arthropoda</taxon>
        <taxon>Hexapoda</taxon>
        <taxon>Insecta</taxon>
        <taxon>Pterygota</taxon>
        <taxon>Neoptera</taxon>
        <taxon>Endopterygota</taxon>
        <taxon>Diptera</taxon>
        <taxon>Nematocera</taxon>
        <taxon>Psychodoidea</taxon>
        <taxon>Psychodidae</taxon>
        <taxon>Lutzomyia</taxon>
        <taxon>Lutzomyia</taxon>
    </lineage>
</organism>
<evidence type="ECO:0000313" key="2">
    <source>
        <dbReference type="EnsemblMetazoa" id="LLOJ000847-PA"/>
    </source>
</evidence>
<dbReference type="EMBL" id="AJWK01003363">
    <property type="status" value="NOT_ANNOTATED_CDS"/>
    <property type="molecule type" value="Genomic_DNA"/>
</dbReference>
<dbReference type="VEuPathDB" id="VectorBase:LLOJ000847"/>
<evidence type="ECO:0000256" key="1">
    <source>
        <dbReference type="SAM" id="MobiDB-lite"/>
    </source>
</evidence>
<dbReference type="AlphaFoldDB" id="A0A1B0CA75"/>
<reference evidence="2" key="1">
    <citation type="submission" date="2020-05" db="UniProtKB">
        <authorList>
            <consortium name="EnsemblMetazoa"/>
        </authorList>
    </citation>
    <scope>IDENTIFICATION</scope>
    <source>
        <strain evidence="2">Jacobina</strain>
    </source>
</reference>
<proteinExistence type="predicted"/>
<dbReference type="Proteomes" id="UP000092461">
    <property type="component" value="Unassembled WGS sequence"/>
</dbReference>
<dbReference type="EMBL" id="AJWK01003364">
    <property type="status" value="NOT_ANNOTATED_CDS"/>
    <property type="molecule type" value="Genomic_DNA"/>
</dbReference>
<sequence>MLERSSLLRKLCTYEKNQNSCESFMQKVGAREKHARNINAIGKRDKPKSDIKNRKQRKKHREKRLWHFREKFH</sequence>
<feature type="compositionally biased region" description="Basic and acidic residues" evidence="1">
    <location>
        <begin position="42"/>
        <end position="53"/>
    </location>
</feature>